<dbReference type="Pfam" id="PF00239">
    <property type="entry name" value="Resolvase"/>
    <property type="match status" value="1"/>
</dbReference>
<dbReference type="SUPFAM" id="SSF53041">
    <property type="entry name" value="Resolvase-like"/>
    <property type="match status" value="1"/>
</dbReference>
<dbReference type="InterPro" id="IPR050639">
    <property type="entry name" value="SSR_resolvase"/>
</dbReference>
<dbReference type="InterPro" id="IPR038109">
    <property type="entry name" value="DNA_bind_recomb_sf"/>
</dbReference>
<dbReference type="Gene3D" id="3.40.50.1390">
    <property type="entry name" value="Resolvase, N-terminal catalytic domain"/>
    <property type="match status" value="1"/>
</dbReference>
<dbReference type="InterPro" id="IPR011109">
    <property type="entry name" value="DNA_bind_recombinase_dom"/>
</dbReference>
<dbReference type="Gene3D" id="3.90.1750.20">
    <property type="entry name" value="Putative Large Serine Recombinase, Chain B, Domain 2"/>
    <property type="match status" value="1"/>
</dbReference>
<evidence type="ECO:0000256" key="1">
    <source>
        <dbReference type="SAM" id="Coils"/>
    </source>
</evidence>
<proteinExistence type="predicted"/>
<dbReference type="CDD" id="cd00338">
    <property type="entry name" value="Ser_Recombinase"/>
    <property type="match status" value="1"/>
</dbReference>
<accession>A0A3S9UN47</accession>
<keyword evidence="5" id="KW-1185">Reference proteome</keyword>
<dbReference type="KEGG" id="vg:55009933"/>
<dbReference type="Pfam" id="PF13408">
    <property type="entry name" value="Zn_ribbon_recom"/>
    <property type="match status" value="1"/>
</dbReference>
<dbReference type="GO" id="GO:0003677">
    <property type="term" value="F:DNA binding"/>
    <property type="evidence" value="ECO:0007669"/>
    <property type="project" value="InterPro"/>
</dbReference>
<dbReference type="PROSITE" id="PS51736">
    <property type="entry name" value="RECOMBINASES_3"/>
    <property type="match status" value="1"/>
</dbReference>
<evidence type="ECO:0000259" key="3">
    <source>
        <dbReference type="PROSITE" id="PS51737"/>
    </source>
</evidence>
<evidence type="ECO:0000259" key="2">
    <source>
        <dbReference type="PROSITE" id="PS51736"/>
    </source>
</evidence>
<feature type="domain" description="Resolvase/invertase-type recombinase catalytic" evidence="2">
    <location>
        <begin position="2"/>
        <end position="147"/>
    </location>
</feature>
<evidence type="ECO:0000313" key="4">
    <source>
        <dbReference type="EMBL" id="AZS11727.1"/>
    </source>
</evidence>
<dbReference type="PROSITE" id="PS51737">
    <property type="entry name" value="RECOMBINASE_DNA_BIND"/>
    <property type="match status" value="1"/>
</dbReference>
<dbReference type="EMBL" id="MK279899">
    <property type="protein sequence ID" value="AZS11727.1"/>
    <property type="molecule type" value="Genomic_DNA"/>
</dbReference>
<organism evidence="4 5">
    <name type="scientific">Arthrobacter phage Maja</name>
    <dbReference type="NCBI Taxonomy" id="2499009"/>
    <lineage>
        <taxon>Viruses</taxon>
        <taxon>Duplodnaviria</taxon>
        <taxon>Heunggongvirae</taxon>
        <taxon>Uroviricota</taxon>
        <taxon>Caudoviricetes</taxon>
        <taxon>Majavirus</taxon>
        <taxon>Majavirus maja</taxon>
    </lineage>
</organism>
<dbReference type="RefSeq" id="YP_009818589.1">
    <property type="nucleotide sequence ID" value="NC_048140.1"/>
</dbReference>
<dbReference type="InterPro" id="IPR036162">
    <property type="entry name" value="Resolvase-like_N_sf"/>
</dbReference>
<protein>
    <submittedName>
        <fullName evidence="4">Integrase</fullName>
    </submittedName>
</protein>
<feature type="domain" description="Recombinase" evidence="3">
    <location>
        <begin position="155"/>
        <end position="266"/>
    </location>
</feature>
<dbReference type="Pfam" id="PF07508">
    <property type="entry name" value="Recombinase"/>
    <property type="match status" value="1"/>
</dbReference>
<keyword evidence="1" id="KW-0175">Coiled coil</keyword>
<dbReference type="SMART" id="SM00857">
    <property type="entry name" value="Resolvase"/>
    <property type="match status" value="1"/>
</dbReference>
<dbReference type="PANTHER" id="PTHR30461:SF23">
    <property type="entry name" value="DNA RECOMBINASE-RELATED"/>
    <property type="match status" value="1"/>
</dbReference>
<feature type="coiled-coil region" evidence="1">
    <location>
        <begin position="358"/>
        <end position="409"/>
    </location>
</feature>
<dbReference type="GO" id="GO:0000150">
    <property type="term" value="F:DNA strand exchange activity"/>
    <property type="evidence" value="ECO:0007669"/>
    <property type="project" value="InterPro"/>
</dbReference>
<gene>
    <name evidence="4" type="primary">29</name>
    <name evidence="4" type="ORF">PBI_MAJA_29</name>
</gene>
<dbReference type="InterPro" id="IPR006119">
    <property type="entry name" value="Resolv_N"/>
</dbReference>
<name>A0A3S9UN47_9CAUD</name>
<dbReference type="Proteomes" id="UP000287918">
    <property type="component" value="Segment"/>
</dbReference>
<dbReference type="InterPro" id="IPR025827">
    <property type="entry name" value="Zn_ribbon_recom_dom"/>
</dbReference>
<sequence>MRAVLYLRQSVAREDSISLELQETAGREYCKQRGYTITAVEADPGISGRTWKRPAVLRVMGMIESKEADVIVLWKWSRLSRSRLDWAVAADKVESAGGRIESATEPLDVSTSAGRLARGMLTEFAAFESERIGDIWKETHERRVRQGLPANGKPRFGYQYTKGEGFSPDPITGPVLADLYRRYLSGQSVYSLVKYLNDGPIRPVTGYGVSSDGLWSARTLRRILDQGFGAGFITRHGERIPGVHEPVITAAEWEEYLSRRETRRVNRTSERSPYLLSGLIRCSCGSRMNAGQFGADRKPKYRCKASADKQTHSGGYVMTDYVERAVFEWLTEVAADVDAAAGQAAKMTKQTKAAGDQSAKIARQLLKLDARLDQLTNKMLDGTIPQATYERLRDENLDQRKTLEKALHDASTTVSKPAAIIAPELLKAWPVLPVESRRDILSRLIEYVEVSPGRPRAKVVVRPRW</sequence>
<reference evidence="4 5" key="1">
    <citation type="submission" date="2018-12" db="EMBL/GenBank/DDBJ databases">
        <authorList>
            <person name="Rimple P.A."/>
            <person name="Stoner T.H."/>
            <person name="Garlena R.A."/>
            <person name="Russell D.A."/>
            <person name="Pope W.H."/>
            <person name="Jacobs-Sera D."/>
            <person name="Hatfull G.F."/>
        </authorList>
    </citation>
    <scope>NUCLEOTIDE SEQUENCE [LARGE SCALE GENOMIC DNA]</scope>
</reference>
<evidence type="ECO:0000313" key="5">
    <source>
        <dbReference type="Proteomes" id="UP000287918"/>
    </source>
</evidence>
<dbReference type="GeneID" id="55009933"/>
<dbReference type="PANTHER" id="PTHR30461">
    <property type="entry name" value="DNA-INVERTASE FROM LAMBDOID PROPHAGE"/>
    <property type="match status" value="1"/>
</dbReference>